<dbReference type="Gene3D" id="1.10.10.10">
    <property type="entry name" value="Winged helix-like DNA-binding domain superfamily/Winged helix DNA-binding domain"/>
    <property type="match status" value="1"/>
</dbReference>
<dbReference type="PRINTS" id="PR00598">
    <property type="entry name" value="HTHMARR"/>
</dbReference>
<keyword evidence="3" id="KW-1185">Reference proteome</keyword>
<dbReference type="Proteomes" id="UP001056035">
    <property type="component" value="Chromosome"/>
</dbReference>
<dbReference type="InterPro" id="IPR036388">
    <property type="entry name" value="WH-like_DNA-bd_sf"/>
</dbReference>
<dbReference type="Pfam" id="PF12802">
    <property type="entry name" value="MarR_2"/>
    <property type="match status" value="1"/>
</dbReference>
<feature type="domain" description="HTH marR-type" evidence="1">
    <location>
        <begin position="26"/>
        <end position="162"/>
    </location>
</feature>
<proteinExistence type="predicted"/>
<dbReference type="PROSITE" id="PS50995">
    <property type="entry name" value="HTH_MARR_2"/>
    <property type="match status" value="1"/>
</dbReference>
<name>A0ABY5DNM8_9ACTN</name>
<evidence type="ECO:0000313" key="2">
    <source>
        <dbReference type="EMBL" id="UTI63635.1"/>
    </source>
</evidence>
<dbReference type="SUPFAM" id="SSF46785">
    <property type="entry name" value="Winged helix' DNA-binding domain"/>
    <property type="match status" value="1"/>
</dbReference>
<dbReference type="InterPro" id="IPR000835">
    <property type="entry name" value="HTH_MarR-typ"/>
</dbReference>
<dbReference type="InterPro" id="IPR039422">
    <property type="entry name" value="MarR/SlyA-like"/>
</dbReference>
<protein>
    <submittedName>
        <fullName evidence="2">MarR family transcriptional regulator</fullName>
    </submittedName>
</protein>
<reference evidence="2 3" key="1">
    <citation type="submission" date="2022-06" db="EMBL/GenBank/DDBJ databases">
        <title>Paraconexibacter antarcticus.</title>
        <authorList>
            <person name="Kim C.S."/>
        </authorList>
    </citation>
    <scope>NUCLEOTIDE SEQUENCE [LARGE SCALE GENOMIC DNA]</scope>
    <source>
        <strain evidence="2 3">02-257</strain>
    </source>
</reference>
<dbReference type="InterPro" id="IPR036390">
    <property type="entry name" value="WH_DNA-bd_sf"/>
</dbReference>
<dbReference type="PANTHER" id="PTHR33164">
    <property type="entry name" value="TRANSCRIPTIONAL REGULATOR, MARR FAMILY"/>
    <property type="match status" value="1"/>
</dbReference>
<organism evidence="2 3">
    <name type="scientific">Paraconexibacter antarcticus</name>
    <dbReference type="NCBI Taxonomy" id="2949664"/>
    <lineage>
        <taxon>Bacteria</taxon>
        <taxon>Bacillati</taxon>
        <taxon>Actinomycetota</taxon>
        <taxon>Thermoleophilia</taxon>
        <taxon>Solirubrobacterales</taxon>
        <taxon>Paraconexibacteraceae</taxon>
        <taxon>Paraconexibacter</taxon>
    </lineage>
</organism>
<evidence type="ECO:0000259" key="1">
    <source>
        <dbReference type="PROSITE" id="PS50995"/>
    </source>
</evidence>
<evidence type="ECO:0000313" key="3">
    <source>
        <dbReference type="Proteomes" id="UP001056035"/>
    </source>
</evidence>
<dbReference type="SMART" id="SM00347">
    <property type="entry name" value="HTH_MARR"/>
    <property type="match status" value="1"/>
</dbReference>
<dbReference type="PANTHER" id="PTHR33164:SF101">
    <property type="entry name" value="TRANSCRIPTIONAL REPRESSOR MPRA"/>
    <property type="match status" value="1"/>
</dbReference>
<sequence length="171" mass="18382">MATAREPEPDAVEWVRERWAAQDLPEAGRFAAVAAVMRAHAVIVAELDRALRPVGIGRTSYLALLTLALSKGGARPPSYLSRYLLVHQTTVTNLLDHAEKQGWVRREPHPTDRRASLAVLLPPGRAIVREATAAAAAVGFGVGDVDEATLATLTQALRGVREAVGDLPRAR</sequence>
<dbReference type="EMBL" id="CP098502">
    <property type="protein sequence ID" value="UTI63635.1"/>
    <property type="molecule type" value="Genomic_DNA"/>
</dbReference>
<dbReference type="RefSeq" id="WP_254570360.1">
    <property type="nucleotide sequence ID" value="NZ_CP098502.1"/>
</dbReference>
<accession>A0ABY5DNM8</accession>
<gene>
    <name evidence="2" type="ORF">NBH00_20105</name>
</gene>